<reference evidence="9" key="1">
    <citation type="submission" date="2021-11" db="EMBL/GenBank/DDBJ databases">
        <authorList>
            <consortium name="Genoscope - CEA"/>
            <person name="William W."/>
        </authorList>
    </citation>
    <scope>NUCLEOTIDE SEQUENCE</scope>
</reference>
<keyword evidence="4" id="KW-0804">Transcription</keyword>
<organism evidence="9 10">
    <name type="scientific">Pelagomonas calceolata</name>
    <dbReference type="NCBI Taxonomy" id="35677"/>
    <lineage>
        <taxon>Eukaryota</taxon>
        <taxon>Sar</taxon>
        <taxon>Stramenopiles</taxon>
        <taxon>Ochrophyta</taxon>
        <taxon>Pelagophyceae</taxon>
        <taxon>Pelagomonadales</taxon>
        <taxon>Pelagomonadaceae</taxon>
        <taxon>Pelagomonas</taxon>
    </lineage>
</organism>
<dbReference type="GO" id="GO:0005634">
    <property type="term" value="C:nucleus"/>
    <property type="evidence" value="ECO:0007669"/>
    <property type="project" value="UniProtKB-SubCell"/>
</dbReference>
<dbReference type="InterPro" id="IPR001471">
    <property type="entry name" value="AP2/ERF_dom"/>
</dbReference>
<feature type="domain" description="AP2/ERF" evidence="8">
    <location>
        <begin position="304"/>
        <end position="359"/>
    </location>
</feature>
<feature type="compositionally biased region" description="Pro residues" evidence="7">
    <location>
        <begin position="392"/>
        <end position="443"/>
    </location>
</feature>
<keyword evidence="10" id="KW-1185">Reference proteome</keyword>
<gene>
    <name evidence="9" type="ORF">PECAL_5P16670</name>
</gene>
<dbReference type="Proteomes" id="UP000789595">
    <property type="component" value="Unassembled WGS sequence"/>
</dbReference>
<dbReference type="GO" id="GO:0003700">
    <property type="term" value="F:DNA-binding transcription factor activity"/>
    <property type="evidence" value="ECO:0007669"/>
    <property type="project" value="InterPro"/>
</dbReference>
<feature type="region of interest" description="Disordered" evidence="7">
    <location>
        <begin position="82"/>
        <end position="287"/>
    </location>
</feature>
<evidence type="ECO:0000313" key="9">
    <source>
        <dbReference type="EMBL" id="CAH0377087.1"/>
    </source>
</evidence>
<proteinExistence type="predicted"/>
<feature type="compositionally biased region" description="Pro residues" evidence="7">
    <location>
        <begin position="1"/>
        <end position="11"/>
    </location>
</feature>
<evidence type="ECO:0000256" key="3">
    <source>
        <dbReference type="ARBA" id="ARBA00023125"/>
    </source>
</evidence>
<sequence length="523" mass="56417">MDQPPRPPATLPPLEDVDSLIARNAPIARTRKRRSENFERCTTATTTGQYLAMGAARKDLKYDIEQGFVMVLDRAPPLAGHQWEATVPRSPPASPQSPRKRPKKVSSKALAVAAVAAAEAREAAAAPAPAPAPAPASPPPVRTSTYLPSSSLRPEYAETPTRKQITQMIAGNESTSSSSSDSDTDDDFSPDGAPVRRASPPSTVSSSSDSDTPPAESDTDDEARPPARAPPRGPPVSAAEIAAAARSSEDDARPPANDDTDDDLPPPPVVKQEPVPPEEQCFDGVEFTGPPAALSCTPQTVHKKYVGVSIDARRENTSWSANIGVDGETEYLGNYYSPVEAAAAYDKRARELNRPVNFPREGEEQAVPKTRRSSTGPPPAKRARTTNSPAPAAAPPRPPASQAPAPPRPRAPVPEAPALPRPRPPEPRAPAPPRPRPPEPEAPAPRRGHWRFRDRDPDDNLLEQLQDAGARLRQRGRERDAARAEVATLRRERDEALRERDAARKQLAARNDMLAQVLKEQQY</sequence>
<feature type="compositionally biased region" description="Low complexity" evidence="7">
    <location>
        <begin position="195"/>
        <end position="216"/>
    </location>
</feature>
<feature type="compositionally biased region" description="Polar residues" evidence="7">
    <location>
        <begin position="142"/>
        <end position="152"/>
    </location>
</feature>
<name>A0A8J2SUQ6_9STRA</name>
<keyword evidence="3" id="KW-0238">DNA-binding</keyword>
<feature type="compositionally biased region" description="Polar residues" evidence="7">
    <location>
        <begin position="162"/>
        <end position="173"/>
    </location>
</feature>
<evidence type="ECO:0000313" key="10">
    <source>
        <dbReference type="Proteomes" id="UP000789595"/>
    </source>
</evidence>
<accession>A0A8J2SUQ6</accession>
<feature type="compositionally biased region" description="Pro residues" evidence="7">
    <location>
        <begin position="128"/>
        <end position="141"/>
    </location>
</feature>
<keyword evidence="2" id="KW-0805">Transcription regulation</keyword>
<dbReference type="GO" id="GO:0003677">
    <property type="term" value="F:DNA binding"/>
    <property type="evidence" value="ECO:0007669"/>
    <property type="project" value="UniProtKB-KW"/>
</dbReference>
<dbReference type="AlphaFoldDB" id="A0A8J2SUQ6"/>
<dbReference type="InterPro" id="IPR036955">
    <property type="entry name" value="AP2/ERF_dom_sf"/>
</dbReference>
<dbReference type="PROSITE" id="PS51032">
    <property type="entry name" value="AP2_ERF"/>
    <property type="match status" value="1"/>
</dbReference>
<dbReference type="SUPFAM" id="SSF54171">
    <property type="entry name" value="DNA-binding domain"/>
    <property type="match status" value="1"/>
</dbReference>
<evidence type="ECO:0000256" key="1">
    <source>
        <dbReference type="ARBA" id="ARBA00004123"/>
    </source>
</evidence>
<protein>
    <recommendedName>
        <fullName evidence="8">AP2/ERF domain-containing protein</fullName>
    </recommendedName>
</protein>
<dbReference type="SMART" id="SM00380">
    <property type="entry name" value="AP2"/>
    <property type="match status" value="1"/>
</dbReference>
<dbReference type="Gene3D" id="3.30.730.10">
    <property type="entry name" value="AP2/ERF domain"/>
    <property type="match status" value="1"/>
</dbReference>
<dbReference type="EMBL" id="CAKKNE010000005">
    <property type="protein sequence ID" value="CAH0377087.1"/>
    <property type="molecule type" value="Genomic_DNA"/>
</dbReference>
<comment type="subcellular location">
    <subcellularLocation>
        <location evidence="1">Nucleus</location>
    </subcellularLocation>
</comment>
<evidence type="ECO:0000256" key="4">
    <source>
        <dbReference type="ARBA" id="ARBA00023163"/>
    </source>
</evidence>
<comment type="caution">
    <text evidence="9">The sequence shown here is derived from an EMBL/GenBank/DDBJ whole genome shotgun (WGS) entry which is preliminary data.</text>
</comment>
<evidence type="ECO:0000259" key="8">
    <source>
        <dbReference type="PROSITE" id="PS51032"/>
    </source>
</evidence>
<evidence type="ECO:0000256" key="2">
    <source>
        <dbReference type="ARBA" id="ARBA00023015"/>
    </source>
</evidence>
<evidence type="ECO:0000256" key="5">
    <source>
        <dbReference type="ARBA" id="ARBA00023242"/>
    </source>
</evidence>
<feature type="region of interest" description="Disordered" evidence="7">
    <location>
        <begin position="1"/>
        <end position="40"/>
    </location>
</feature>
<feature type="compositionally biased region" description="Low complexity" evidence="7">
    <location>
        <begin position="107"/>
        <end position="127"/>
    </location>
</feature>
<feature type="region of interest" description="Disordered" evidence="7">
    <location>
        <begin position="354"/>
        <end position="460"/>
    </location>
</feature>
<feature type="compositionally biased region" description="Pro residues" evidence="7">
    <location>
        <begin position="265"/>
        <end position="277"/>
    </location>
</feature>
<feature type="coiled-coil region" evidence="6">
    <location>
        <begin position="472"/>
        <end position="506"/>
    </location>
</feature>
<evidence type="ECO:0000256" key="7">
    <source>
        <dbReference type="SAM" id="MobiDB-lite"/>
    </source>
</evidence>
<dbReference type="InterPro" id="IPR016177">
    <property type="entry name" value="DNA-bd_dom_sf"/>
</dbReference>
<keyword evidence="6" id="KW-0175">Coiled coil</keyword>
<evidence type="ECO:0000256" key="6">
    <source>
        <dbReference type="SAM" id="Coils"/>
    </source>
</evidence>
<keyword evidence="5" id="KW-0539">Nucleus</keyword>